<keyword evidence="1" id="KW-0472">Membrane</keyword>
<dbReference type="RefSeq" id="WP_212780308.1">
    <property type="nucleotide sequence ID" value="NZ_BMAY01000003.1"/>
</dbReference>
<comment type="caution">
    <text evidence="2">The sequence shown here is derived from an EMBL/GenBank/DDBJ whole genome shotgun (WGS) entry which is preliminary data.</text>
</comment>
<evidence type="ECO:0000313" key="3">
    <source>
        <dbReference type="Proteomes" id="UP000677218"/>
    </source>
</evidence>
<feature type="transmembrane region" description="Helical" evidence="1">
    <location>
        <begin position="102"/>
        <end position="130"/>
    </location>
</feature>
<keyword evidence="1" id="KW-1133">Transmembrane helix</keyword>
<feature type="transmembrane region" description="Helical" evidence="1">
    <location>
        <begin position="223"/>
        <end position="243"/>
    </location>
</feature>
<feature type="transmembrane region" description="Helical" evidence="1">
    <location>
        <begin position="187"/>
        <end position="211"/>
    </location>
</feature>
<feature type="transmembrane region" description="Helical" evidence="1">
    <location>
        <begin position="150"/>
        <end position="175"/>
    </location>
</feature>
<feature type="transmembrane region" description="Helical" evidence="1">
    <location>
        <begin position="12"/>
        <end position="32"/>
    </location>
</feature>
<gene>
    <name evidence="2" type="ORF">LCB40_04850</name>
</gene>
<dbReference type="AlphaFoldDB" id="A0A916QJS1"/>
<name>A0A916QJS1_9LACO</name>
<sequence>MKLFILFLKKRLQHLGFVLLFGLGAAIILDLIRNKFLWSLIDWWIPWNVSVKDQLLVAWTQMMPWLWLGFGIWVLIDNYHFIFSSTYNLVAFSDWRKYWLNLLATLMGFWLLLLVQIILMAVLGGVAYLLDPSGVKASFSWLLANPDWPEFFGFILMLTLFFLLAVSVFDIFIILRQQIFMTVGYYGNWLVKLLISILVAGLGMWLFWLFFTQVLKSPNSMSEVLLIQLVALAITSFGDYWLYHNVSEASLNN</sequence>
<keyword evidence="3" id="KW-1185">Reference proteome</keyword>
<feature type="transmembrane region" description="Helical" evidence="1">
    <location>
        <begin position="65"/>
        <end position="90"/>
    </location>
</feature>
<evidence type="ECO:0000313" key="2">
    <source>
        <dbReference type="EMBL" id="GFZ26605.1"/>
    </source>
</evidence>
<protein>
    <submittedName>
        <fullName evidence="2">Uncharacterized protein</fullName>
    </submittedName>
</protein>
<proteinExistence type="predicted"/>
<dbReference type="Proteomes" id="UP000677218">
    <property type="component" value="Unassembled WGS sequence"/>
</dbReference>
<reference evidence="2" key="1">
    <citation type="submission" date="2020-08" db="EMBL/GenBank/DDBJ databases">
        <title>Taxonomic study for Lactobacillus species isolated from hardwood bark.</title>
        <authorList>
            <person name="Tohno M."/>
            <person name="Tanizawa Y."/>
        </authorList>
    </citation>
    <scope>NUCLEOTIDE SEQUENCE</scope>
    <source>
        <strain evidence="2">B40</strain>
    </source>
</reference>
<accession>A0A916QJS1</accession>
<organism evidence="2 3">
    <name type="scientific">Lactobacillus corticis</name>
    <dbReference type="NCBI Taxonomy" id="2201249"/>
    <lineage>
        <taxon>Bacteria</taxon>
        <taxon>Bacillati</taxon>
        <taxon>Bacillota</taxon>
        <taxon>Bacilli</taxon>
        <taxon>Lactobacillales</taxon>
        <taxon>Lactobacillaceae</taxon>
        <taxon>Lactobacillus</taxon>
    </lineage>
</organism>
<keyword evidence="1" id="KW-0812">Transmembrane</keyword>
<dbReference type="EMBL" id="BMAY01000003">
    <property type="protein sequence ID" value="GFZ26605.1"/>
    <property type="molecule type" value="Genomic_DNA"/>
</dbReference>
<evidence type="ECO:0000256" key="1">
    <source>
        <dbReference type="SAM" id="Phobius"/>
    </source>
</evidence>